<keyword evidence="2" id="KW-0472">Membrane</keyword>
<dbReference type="AlphaFoldDB" id="A0AAV5FWV3"/>
<dbReference type="Proteomes" id="UP001054889">
    <property type="component" value="Unassembled WGS sequence"/>
</dbReference>
<feature type="transmembrane region" description="Helical" evidence="2">
    <location>
        <begin position="415"/>
        <end position="440"/>
    </location>
</feature>
<feature type="transmembrane region" description="Helical" evidence="2">
    <location>
        <begin position="452"/>
        <end position="473"/>
    </location>
</feature>
<evidence type="ECO:0000256" key="1">
    <source>
        <dbReference type="SAM" id="MobiDB-lite"/>
    </source>
</evidence>
<dbReference type="EMBL" id="BQKI01000097">
    <property type="protein sequence ID" value="GJN39102.1"/>
    <property type="molecule type" value="Genomic_DNA"/>
</dbReference>
<keyword evidence="2" id="KW-0812">Transmembrane</keyword>
<accession>A0AAV5FWV3</accession>
<reference evidence="3" key="2">
    <citation type="submission" date="2021-12" db="EMBL/GenBank/DDBJ databases">
        <title>Resequencing data analysis of finger millet.</title>
        <authorList>
            <person name="Hatakeyama M."/>
            <person name="Aluri S."/>
            <person name="Balachadran M.T."/>
            <person name="Sivarajan S.R."/>
            <person name="Poveda L."/>
            <person name="Shimizu-Inatsugi R."/>
            <person name="Schlapbach R."/>
            <person name="Sreeman S.M."/>
            <person name="Shimizu K.K."/>
        </authorList>
    </citation>
    <scope>NUCLEOTIDE SEQUENCE</scope>
</reference>
<evidence type="ECO:0000313" key="3">
    <source>
        <dbReference type="EMBL" id="GJN39102.1"/>
    </source>
</evidence>
<feature type="transmembrane region" description="Helical" evidence="2">
    <location>
        <begin position="220"/>
        <end position="241"/>
    </location>
</feature>
<evidence type="ECO:0000313" key="4">
    <source>
        <dbReference type="Proteomes" id="UP001054889"/>
    </source>
</evidence>
<feature type="transmembrane region" description="Helical" evidence="2">
    <location>
        <begin position="485"/>
        <end position="509"/>
    </location>
</feature>
<gene>
    <name evidence="3" type="primary">gb28199</name>
    <name evidence="3" type="ORF">PR202_gb28199</name>
</gene>
<feature type="compositionally biased region" description="Basic and acidic residues" evidence="1">
    <location>
        <begin position="1"/>
        <end position="33"/>
    </location>
</feature>
<feature type="transmembrane region" description="Helical" evidence="2">
    <location>
        <begin position="375"/>
        <end position="394"/>
    </location>
</feature>
<feature type="transmembrane region" description="Helical" evidence="2">
    <location>
        <begin position="267"/>
        <end position="289"/>
    </location>
</feature>
<feature type="transmembrane region" description="Helical" evidence="2">
    <location>
        <begin position="125"/>
        <end position="145"/>
    </location>
</feature>
<feature type="transmembrane region" description="Helical" evidence="2">
    <location>
        <begin position="196"/>
        <end position="214"/>
    </location>
</feature>
<comment type="caution">
    <text evidence="3">The sequence shown here is derived from an EMBL/GenBank/DDBJ whole genome shotgun (WGS) entry which is preliminary data.</text>
</comment>
<proteinExistence type="predicted"/>
<name>A0AAV5FWV3_ELECO</name>
<evidence type="ECO:0000256" key="2">
    <source>
        <dbReference type="SAM" id="Phobius"/>
    </source>
</evidence>
<keyword evidence="4" id="KW-1185">Reference proteome</keyword>
<keyword evidence="2" id="KW-1133">Transmembrane helix</keyword>
<organism evidence="3 4">
    <name type="scientific">Eleusine coracana subsp. coracana</name>
    <dbReference type="NCBI Taxonomy" id="191504"/>
    <lineage>
        <taxon>Eukaryota</taxon>
        <taxon>Viridiplantae</taxon>
        <taxon>Streptophyta</taxon>
        <taxon>Embryophyta</taxon>
        <taxon>Tracheophyta</taxon>
        <taxon>Spermatophyta</taxon>
        <taxon>Magnoliopsida</taxon>
        <taxon>Liliopsida</taxon>
        <taxon>Poales</taxon>
        <taxon>Poaceae</taxon>
        <taxon>PACMAD clade</taxon>
        <taxon>Chloridoideae</taxon>
        <taxon>Cynodonteae</taxon>
        <taxon>Eleusininae</taxon>
        <taxon>Eleusine</taxon>
    </lineage>
</organism>
<feature type="transmembrane region" description="Helical" evidence="2">
    <location>
        <begin position="349"/>
        <end position="369"/>
    </location>
</feature>
<feature type="transmembrane region" description="Helical" evidence="2">
    <location>
        <begin position="157"/>
        <end position="175"/>
    </location>
</feature>
<feature type="region of interest" description="Disordered" evidence="1">
    <location>
        <begin position="1"/>
        <end position="51"/>
    </location>
</feature>
<sequence>MDEKLAETKMQDHPIRDIETTKDTDKTEKRDPVPCRLPPDPLNSAGAGDEEMGVRPEDQIIISAIGEMVNTYDNAREEDDLALELVKDDIEMGISQPNLQVKNGPSSTATTSEDRNHLEFDLKMSVLLITISMIPLIDTLCLHGPAAKLDTTIKLSAFFAFTAFLSSVSLLFHTLKLMVRSTRVTSNNGLLSTSRVLFAIAATSLFLTCISITYSLVPKAYYFLPLALLPSVLVAGFHLFYRVETEQHLLEINSAQRKAVKKELKRATQLTLSLVSMSFSGFIGVLLAIYHKEASLGAAYYSHVKVCIYLLLGGGVAGMLALLLCRLLLFSNDEAERRLLLAWQWQRAILSTANIVMLTMLVSAVMIIAGTILHGLLVATAFPVLAGASAWLVVELYTDETEDGNKQAAGHIVGTMYAIAVAVASISFGAILAIFAEILTGAVSREQLKACTFLLASSFVASASLGTVTSRTAQADKTNKASTEFAAAVLVCCSVGTLVLAALTISYQIQA</sequence>
<feature type="transmembrane region" description="Helical" evidence="2">
    <location>
        <begin position="309"/>
        <end position="329"/>
    </location>
</feature>
<protein>
    <submittedName>
        <fullName evidence="3">Uncharacterized protein</fullName>
    </submittedName>
</protein>
<reference evidence="3" key="1">
    <citation type="journal article" date="2018" name="DNA Res.">
        <title>Multiple hybrid de novo genome assembly of finger millet, an orphan allotetraploid crop.</title>
        <authorList>
            <person name="Hatakeyama M."/>
            <person name="Aluri S."/>
            <person name="Balachadran M.T."/>
            <person name="Sivarajan S.R."/>
            <person name="Patrignani A."/>
            <person name="Gruter S."/>
            <person name="Poveda L."/>
            <person name="Shimizu-Inatsugi R."/>
            <person name="Baeten J."/>
            <person name="Francoijs K.J."/>
            <person name="Nataraja K.N."/>
            <person name="Reddy Y.A.N."/>
            <person name="Phadnis S."/>
            <person name="Ravikumar R.L."/>
            <person name="Schlapbach R."/>
            <person name="Sreeman S.M."/>
            <person name="Shimizu K.K."/>
        </authorList>
    </citation>
    <scope>NUCLEOTIDE SEQUENCE</scope>
</reference>